<evidence type="ECO:0000313" key="2">
    <source>
        <dbReference type="Proteomes" id="UP000824120"/>
    </source>
</evidence>
<evidence type="ECO:0008006" key="3">
    <source>
        <dbReference type="Google" id="ProtNLM"/>
    </source>
</evidence>
<sequence>MPLGSKHKAIEIWDGITEKSEKELALSQYLSMGGRVIKALDVLRRNFQWQGNEIEKGFNLALWKEVVHHKYGQEDHWCTNEVISTYGVGVWRTIRNYWTELNHNTKILVGRGDKTVLDRQMKKKKEMWTTHGWNLVSRRLLNDWEIGEVVKLGCPGINLDPDRLTWAHQKDGKFSVNKLYKWWGGERASRCRSLGPWRAVWKNVAPTKLKCFTWLGSQKSLFDS</sequence>
<accession>A0A9J6B142</accession>
<gene>
    <name evidence="1" type="ORF">H5410_002226</name>
</gene>
<keyword evidence="2" id="KW-1185">Reference proteome</keyword>
<proteinExistence type="predicted"/>
<dbReference type="Proteomes" id="UP000824120">
    <property type="component" value="Chromosome 1"/>
</dbReference>
<organism evidence="1 2">
    <name type="scientific">Solanum commersonii</name>
    <name type="common">Commerson's wild potato</name>
    <name type="synonym">Commerson's nightshade</name>
    <dbReference type="NCBI Taxonomy" id="4109"/>
    <lineage>
        <taxon>Eukaryota</taxon>
        <taxon>Viridiplantae</taxon>
        <taxon>Streptophyta</taxon>
        <taxon>Embryophyta</taxon>
        <taxon>Tracheophyta</taxon>
        <taxon>Spermatophyta</taxon>
        <taxon>Magnoliopsida</taxon>
        <taxon>eudicotyledons</taxon>
        <taxon>Gunneridae</taxon>
        <taxon>Pentapetalae</taxon>
        <taxon>asterids</taxon>
        <taxon>lamiids</taxon>
        <taxon>Solanales</taxon>
        <taxon>Solanaceae</taxon>
        <taxon>Solanoideae</taxon>
        <taxon>Solaneae</taxon>
        <taxon>Solanum</taxon>
    </lineage>
</organism>
<comment type="caution">
    <text evidence="1">The sequence shown here is derived from an EMBL/GenBank/DDBJ whole genome shotgun (WGS) entry which is preliminary data.</text>
</comment>
<evidence type="ECO:0000313" key="1">
    <source>
        <dbReference type="EMBL" id="KAG5630509.1"/>
    </source>
</evidence>
<dbReference type="EMBL" id="JACXVP010000001">
    <property type="protein sequence ID" value="KAG5630509.1"/>
    <property type="molecule type" value="Genomic_DNA"/>
</dbReference>
<reference evidence="1 2" key="1">
    <citation type="submission" date="2020-09" db="EMBL/GenBank/DDBJ databases">
        <title>De no assembly of potato wild relative species, Solanum commersonii.</title>
        <authorList>
            <person name="Cho K."/>
        </authorList>
    </citation>
    <scope>NUCLEOTIDE SEQUENCE [LARGE SCALE GENOMIC DNA]</scope>
    <source>
        <strain evidence="1">LZ3.2</strain>
        <tissue evidence="1">Leaf</tissue>
    </source>
</reference>
<protein>
    <recommendedName>
        <fullName evidence="3">Reverse transcriptase zinc-binding domain-containing protein</fullName>
    </recommendedName>
</protein>
<name>A0A9J6B142_SOLCO</name>
<dbReference type="AlphaFoldDB" id="A0A9J6B142"/>